<organism evidence="2 3">
    <name type="scientific">Streptomyces justiciae</name>
    <dbReference type="NCBI Taxonomy" id="2780140"/>
    <lineage>
        <taxon>Bacteria</taxon>
        <taxon>Bacillati</taxon>
        <taxon>Actinomycetota</taxon>
        <taxon>Actinomycetes</taxon>
        <taxon>Kitasatosporales</taxon>
        <taxon>Streptomycetaceae</taxon>
        <taxon>Streptomyces</taxon>
    </lineage>
</organism>
<comment type="caution">
    <text evidence="2">The sequence shown here is derived from an EMBL/GenBank/DDBJ whole genome shotgun (WGS) entry which is preliminary data.</text>
</comment>
<gene>
    <name evidence="2" type="ORF">RQC66_28860</name>
</gene>
<feature type="region of interest" description="Disordered" evidence="1">
    <location>
        <begin position="1"/>
        <end position="20"/>
    </location>
</feature>
<evidence type="ECO:0000313" key="3">
    <source>
        <dbReference type="Proteomes" id="UP001257948"/>
    </source>
</evidence>
<dbReference type="EMBL" id="JAVTLL010000021">
    <property type="protein sequence ID" value="MDT7844735.1"/>
    <property type="molecule type" value="Genomic_DNA"/>
</dbReference>
<keyword evidence="3" id="KW-1185">Reference proteome</keyword>
<protein>
    <submittedName>
        <fullName evidence="2">Uncharacterized protein</fullName>
    </submittedName>
</protein>
<proteinExistence type="predicted"/>
<name>A0ABU3M000_9ACTN</name>
<sequence>MNAAPMPSVSSSPRNSAPAATATAGLTYVKTVARVGPTSLISSRNATKASAVQMAPRATSAVSTDADGIDDGHVTPAAGAYTTAASARQGAVSWSVGTSFSQRAAIKGAVA</sequence>
<accession>A0ABU3M000</accession>
<reference evidence="3" key="1">
    <citation type="submission" date="2023-07" db="EMBL/GenBank/DDBJ databases">
        <title>Draft genome sequence of the endophytic actinobacterium Streptomyces justiciae WPN32, a potential antibiotic producer.</title>
        <authorList>
            <person name="Yasawong M."/>
            <person name="Pana W."/>
            <person name="Ganta P."/>
            <person name="Santapan N."/>
            <person name="Songngamsuk T."/>
            <person name="Phatcharaharikarn M."/>
            <person name="Kerdtoob S."/>
            <person name="Nantapong N."/>
        </authorList>
    </citation>
    <scope>NUCLEOTIDE SEQUENCE [LARGE SCALE GENOMIC DNA]</scope>
    <source>
        <strain evidence="3">WPN32</strain>
    </source>
</reference>
<evidence type="ECO:0000313" key="2">
    <source>
        <dbReference type="EMBL" id="MDT7844735.1"/>
    </source>
</evidence>
<evidence type="ECO:0000256" key="1">
    <source>
        <dbReference type="SAM" id="MobiDB-lite"/>
    </source>
</evidence>
<dbReference type="Proteomes" id="UP001257948">
    <property type="component" value="Unassembled WGS sequence"/>
</dbReference>